<accession>A0A401URI1</accession>
<protein>
    <submittedName>
        <fullName evidence="1">Uncharacterized protein</fullName>
    </submittedName>
</protein>
<evidence type="ECO:0000313" key="1">
    <source>
        <dbReference type="EMBL" id="GCD12134.1"/>
    </source>
</evidence>
<dbReference type="EMBL" id="BHYK01000027">
    <property type="protein sequence ID" value="GCD12134.1"/>
    <property type="molecule type" value="Genomic_DNA"/>
</dbReference>
<proteinExistence type="predicted"/>
<gene>
    <name evidence="1" type="ORF">Ctaglu_37570</name>
</gene>
<organism evidence="1 2">
    <name type="scientific">Clostridium tagluense</name>
    <dbReference type="NCBI Taxonomy" id="360422"/>
    <lineage>
        <taxon>Bacteria</taxon>
        <taxon>Bacillati</taxon>
        <taxon>Bacillota</taxon>
        <taxon>Clostridia</taxon>
        <taxon>Eubacteriales</taxon>
        <taxon>Clostridiaceae</taxon>
        <taxon>Clostridium</taxon>
    </lineage>
</organism>
<reference evidence="1 2" key="1">
    <citation type="submission" date="2018-11" db="EMBL/GenBank/DDBJ databases">
        <title>Genome sequencing and assembly of Clostridium tagluense strain A121.</title>
        <authorList>
            <person name="Murakami T."/>
            <person name="Segawa T."/>
            <person name="Shcherbakova V.A."/>
            <person name="Mori H."/>
            <person name="Yoshimura Y."/>
        </authorList>
    </citation>
    <scope>NUCLEOTIDE SEQUENCE [LARGE SCALE GENOMIC DNA]</scope>
    <source>
        <strain evidence="1 2">A121</strain>
    </source>
</reference>
<comment type="caution">
    <text evidence="1">The sequence shown here is derived from an EMBL/GenBank/DDBJ whole genome shotgun (WGS) entry which is preliminary data.</text>
</comment>
<sequence>MLGKRHHGTHHIEDNVNYAFLNGMSDPLINIIAKRFYSGYKNTTDKHYAYYQGKGTKNRGINFRTKI</sequence>
<dbReference type="AlphaFoldDB" id="A0A401URI1"/>
<keyword evidence="2" id="KW-1185">Reference proteome</keyword>
<name>A0A401URI1_9CLOT</name>
<dbReference type="OrthoDB" id="5635021at2"/>
<evidence type="ECO:0000313" key="2">
    <source>
        <dbReference type="Proteomes" id="UP000287872"/>
    </source>
</evidence>
<dbReference type="Proteomes" id="UP000287872">
    <property type="component" value="Unassembled WGS sequence"/>
</dbReference>
<dbReference type="RefSeq" id="WP_125004576.1">
    <property type="nucleotide sequence ID" value="NZ_BHYK01000027.1"/>
</dbReference>